<name>A0A2B7WK28_9EURO</name>
<evidence type="ECO:0000313" key="1">
    <source>
        <dbReference type="EMBL" id="PGG96867.1"/>
    </source>
</evidence>
<dbReference type="Pfam" id="PF20174">
    <property type="entry name" value="DUF6540"/>
    <property type="match status" value="1"/>
</dbReference>
<protein>
    <submittedName>
        <fullName evidence="1">Uncharacterized protein</fullName>
    </submittedName>
</protein>
<proteinExistence type="predicted"/>
<sequence>MQPQQHQQPEGKPQLYRVFQPTFDSVAHDPLDPQKRYHEGIFIETDQTTELGTLFHVTGDIIAKNGMYYEERGPNYHPNESAHLHSNPQIGWVLADDFHSGRISAILKALPTPPKQQGLNFWEMDPRGEMTPYIWTKQDGERYGPDEERPPVFKCNEWTNQYALPALRDAGVLRDMT</sequence>
<dbReference type="EMBL" id="PDNB01000265">
    <property type="protein sequence ID" value="PGG96867.1"/>
    <property type="molecule type" value="Genomic_DNA"/>
</dbReference>
<accession>A0A2B7WK28</accession>
<organism evidence="1 2">
    <name type="scientific">Helicocarpus griseus UAMH5409</name>
    <dbReference type="NCBI Taxonomy" id="1447875"/>
    <lineage>
        <taxon>Eukaryota</taxon>
        <taxon>Fungi</taxon>
        <taxon>Dikarya</taxon>
        <taxon>Ascomycota</taxon>
        <taxon>Pezizomycotina</taxon>
        <taxon>Eurotiomycetes</taxon>
        <taxon>Eurotiomycetidae</taxon>
        <taxon>Onygenales</taxon>
        <taxon>Ajellomycetaceae</taxon>
        <taxon>Helicocarpus</taxon>
    </lineage>
</organism>
<comment type="caution">
    <text evidence="1">The sequence shown here is derived from an EMBL/GenBank/DDBJ whole genome shotgun (WGS) entry which is preliminary data.</text>
</comment>
<reference evidence="1 2" key="1">
    <citation type="submission" date="2017-10" db="EMBL/GenBank/DDBJ databases">
        <title>Comparative genomics in systemic dimorphic fungi from Ajellomycetaceae.</title>
        <authorList>
            <person name="Munoz J.F."/>
            <person name="Mcewen J.G."/>
            <person name="Clay O.K."/>
            <person name="Cuomo C.A."/>
        </authorList>
    </citation>
    <scope>NUCLEOTIDE SEQUENCE [LARGE SCALE GENOMIC DNA]</scope>
    <source>
        <strain evidence="1 2">UAMH5409</strain>
    </source>
</reference>
<evidence type="ECO:0000313" key="2">
    <source>
        <dbReference type="Proteomes" id="UP000223968"/>
    </source>
</evidence>
<keyword evidence="2" id="KW-1185">Reference proteome</keyword>
<dbReference type="STRING" id="1447875.A0A2B7WK28"/>
<dbReference type="OrthoDB" id="4135672at2759"/>
<dbReference type="AlphaFoldDB" id="A0A2B7WK28"/>
<gene>
    <name evidence="1" type="ORF">AJ79_09429</name>
</gene>
<dbReference type="Proteomes" id="UP000223968">
    <property type="component" value="Unassembled WGS sequence"/>
</dbReference>
<dbReference type="InterPro" id="IPR046670">
    <property type="entry name" value="DUF6540"/>
</dbReference>